<keyword evidence="1 6" id="KW-0489">Methyltransferase</keyword>
<evidence type="ECO:0000259" key="5">
    <source>
        <dbReference type="Pfam" id="PF08241"/>
    </source>
</evidence>
<dbReference type="EC" id="2.1.1.222" evidence="6"/>
<accession>A0ABS7U5K0</accession>
<dbReference type="Gene3D" id="3.40.50.150">
    <property type="entry name" value="Vaccinia Virus protein VP39"/>
    <property type="match status" value="1"/>
</dbReference>
<dbReference type="CDD" id="cd02440">
    <property type="entry name" value="AdoMet_MTases"/>
    <property type="match status" value="1"/>
</dbReference>
<sequence length="265" mass="28373">MGLLADRLRAVDPSTVALDNDYYEHLGERWWEPAGPMSGLHAMNPARLSYIDRVLTRVLGDAAPRARVIDVGCGGGILSESLAARGHAVIGFDVAEGALQVARRHAARASVRVEYRRGSAYALPLSSAAVDVVIAADVLEHLHDLPRSLAEFARVLRPGGVFVFDTIHRTLRSWLVAIVLAERVLGVVPPATHAWRMFITPDELAEAARRAGLLVQETRGLSPAGGLVAAVRSYIERGTPGEFTLTGDRSVGYIGHAVRTAGGPP</sequence>
<dbReference type="InterPro" id="IPR010233">
    <property type="entry name" value="UbiG_MeTrfase"/>
</dbReference>
<evidence type="ECO:0000313" key="7">
    <source>
        <dbReference type="Proteomes" id="UP001139031"/>
    </source>
</evidence>
<keyword evidence="3" id="KW-0831">Ubiquinone biosynthesis</keyword>
<dbReference type="EMBL" id="JAIRAU010000057">
    <property type="protein sequence ID" value="MBZ5715689.1"/>
    <property type="molecule type" value="Genomic_DNA"/>
</dbReference>
<dbReference type="EC" id="2.1.1.64" evidence="6"/>
<evidence type="ECO:0000256" key="4">
    <source>
        <dbReference type="ARBA" id="ARBA00022691"/>
    </source>
</evidence>
<reference evidence="6" key="1">
    <citation type="submission" date="2021-08" db="EMBL/GenBank/DDBJ databases">
        <authorList>
            <person name="Stevens D.C."/>
        </authorList>
    </citation>
    <scope>NUCLEOTIDE SEQUENCE</scope>
    <source>
        <strain evidence="6">DSM 53165</strain>
    </source>
</reference>
<evidence type="ECO:0000256" key="3">
    <source>
        <dbReference type="ARBA" id="ARBA00022688"/>
    </source>
</evidence>
<keyword evidence="2 6" id="KW-0808">Transferase</keyword>
<organism evidence="6 7">
    <name type="scientific">Nannocystis pusilla</name>
    <dbReference type="NCBI Taxonomy" id="889268"/>
    <lineage>
        <taxon>Bacteria</taxon>
        <taxon>Pseudomonadati</taxon>
        <taxon>Myxococcota</taxon>
        <taxon>Polyangia</taxon>
        <taxon>Nannocystales</taxon>
        <taxon>Nannocystaceae</taxon>
        <taxon>Nannocystis</taxon>
    </lineage>
</organism>
<evidence type="ECO:0000313" key="6">
    <source>
        <dbReference type="EMBL" id="MBZ5715689.1"/>
    </source>
</evidence>
<proteinExistence type="predicted"/>
<evidence type="ECO:0000256" key="1">
    <source>
        <dbReference type="ARBA" id="ARBA00022603"/>
    </source>
</evidence>
<keyword evidence="4" id="KW-0949">S-adenosyl-L-methionine</keyword>
<dbReference type="Pfam" id="PF08241">
    <property type="entry name" value="Methyltransf_11"/>
    <property type="match status" value="1"/>
</dbReference>
<dbReference type="InterPro" id="IPR029063">
    <property type="entry name" value="SAM-dependent_MTases_sf"/>
</dbReference>
<feature type="domain" description="Methyltransferase type 11" evidence="5">
    <location>
        <begin position="69"/>
        <end position="164"/>
    </location>
</feature>
<dbReference type="GO" id="GO:0102208">
    <property type="term" value="F:2-polyprenyl-6-hydroxyphenol methylase activity"/>
    <property type="evidence" value="ECO:0007669"/>
    <property type="project" value="UniProtKB-EC"/>
</dbReference>
<dbReference type="GO" id="GO:0061542">
    <property type="term" value="F:3-demethylubiquinol 3-O-methyltransferase activity"/>
    <property type="evidence" value="ECO:0007669"/>
    <property type="project" value="UniProtKB-EC"/>
</dbReference>
<comment type="caution">
    <text evidence="6">The sequence shown here is derived from an EMBL/GenBank/DDBJ whole genome shotgun (WGS) entry which is preliminary data.</text>
</comment>
<dbReference type="InterPro" id="IPR013216">
    <property type="entry name" value="Methyltransf_11"/>
</dbReference>
<dbReference type="NCBIfam" id="TIGR01983">
    <property type="entry name" value="UbiG"/>
    <property type="match status" value="1"/>
</dbReference>
<dbReference type="GO" id="GO:0032259">
    <property type="term" value="P:methylation"/>
    <property type="evidence" value="ECO:0007669"/>
    <property type="project" value="UniProtKB-KW"/>
</dbReference>
<dbReference type="PANTHER" id="PTHR43464:SF19">
    <property type="entry name" value="UBIQUINONE BIOSYNTHESIS O-METHYLTRANSFERASE, MITOCHONDRIAL"/>
    <property type="match status" value="1"/>
</dbReference>
<dbReference type="PANTHER" id="PTHR43464">
    <property type="entry name" value="METHYLTRANSFERASE"/>
    <property type="match status" value="1"/>
</dbReference>
<name>A0ABS7U5K0_9BACT</name>
<protein>
    <submittedName>
        <fullName evidence="6">Bifunctional 2-polyprenyl-6-hydroxyphenol methylase/3-demethylubiquinol 3-O-methyltransferase UbiG</fullName>
        <ecNumber evidence="6">2.1.1.222</ecNumber>
        <ecNumber evidence="6">2.1.1.64</ecNumber>
    </submittedName>
</protein>
<gene>
    <name evidence="6" type="primary">ubiG</name>
    <name evidence="6" type="ORF">K7C98_41220</name>
</gene>
<dbReference type="RefSeq" id="WP_224197423.1">
    <property type="nucleotide sequence ID" value="NZ_JAIRAU010000057.1"/>
</dbReference>
<dbReference type="Proteomes" id="UP001139031">
    <property type="component" value="Unassembled WGS sequence"/>
</dbReference>
<keyword evidence="7" id="KW-1185">Reference proteome</keyword>
<dbReference type="SUPFAM" id="SSF53335">
    <property type="entry name" value="S-adenosyl-L-methionine-dependent methyltransferases"/>
    <property type="match status" value="1"/>
</dbReference>
<evidence type="ECO:0000256" key="2">
    <source>
        <dbReference type="ARBA" id="ARBA00022679"/>
    </source>
</evidence>